<keyword evidence="1" id="KW-0812">Transmembrane</keyword>
<evidence type="ECO:0000313" key="3">
    <source>
        <dbReference type="Proteomes" id="UP000007437"/>
    </source>
</evidence>
<dbReference type="EMBL" id="FR687359">
    <property type="protein sequence ID" value="CBW75444.1"/>
    <property type="molecule type" value="Genomic_DNA"/>
</dbReference>
<protein>
    <submittedName>
        <fullName evidence="2">Uncharacterized protein</fullName>
    </submittedName>
</protein>
<dbReference type="AlphaFoldDB" id="E5AS61"/>
<keyword evidence="1" id="KW-1133">Transmembrane helix</keyword>
<dbReference type="HOGENOM" id="CLU_2567329_0_0_4"/>
<dbReference type="Proteomes" id="UP000007437">
    <property type="component" value="Chromosome"/>
</dbReference>
<sequence length="81" mass="8759">MPAVSIRLVLRCDRRASCHRVICAGDGDNVLAALVPPRAFVLGTQSEKRCSIDLRNLLAWTSVWTAALGLETCFAGFLIAT</sequence>
<feature type="transmembrane region" description="Helical" evidence="1">
    <location>
        <begin position="57"/>
        <end position="80"/>
    </location>
</feature>
<dbReference type="KEGG" id="brh:RBRH_04136"/>
<name>E5AS61_MYCRK</name>
<gene>
    <name evidence="2" type="ordered locus">RBRH_04136</name>
</gene>
<keyword evidence="1" id="KW-0472">Membrane</keyword>
<evidence type="ECO:0000256" key="1">
    <source>
        <dbReference type="SAM" id="Phobius"/>
    </source>
</evidence>
<dbReference type="STRING" id="882378.RBRH_04136"/>
<organism evidence="2 3">
    <name type="scientific">Mycetohabitans rhizoxinica (strain DSM 19002 / CIP 109453 / HKI 454)</name>
    <name type="common">Paraburkholderia rhizoxinica</name>
    <dbReference type="NCBI Taxonomy" id="882378"/>
    <lineage>
        <taxon>Bacteria</taxon>
        <taxon>Pseudomonadati</taxon>
        <taxon>Pseudomonadota</taxon>
        <taxon>Betaproteobacteria</taxon>
        <taxon>Burkholderiales</taxon>
        <taxon>Burkholderiaceae</taxon>
        <taxon>Mycetohabitans</taxon>
    </lineage>
</organism>
<reference evidence="2 3" key="1">
    <citation type="journal article" date="2011" name="J. Bacteriol.">
        <title>Complete genome sequence of Burkholderia rhizoxinica, an endosymbiont of Rhizopus microsporus.</title>
        <authorList>
            <person name="Lackner G."/>
            <person name="Moebius N."/>
            <person name="Partida-Martinez L."/>
            <person name="Hertweck C."/>
        </authorList>
    </citation>
    <scope>NUCLEOTIDE SEQUENCE [LARGE SCALE GENOMIC DNA]</scope>
    <source>
        <strain evidence="3">DSM 19002 / CIP 109453 / HKI 454</strain>
    </source>
</reference>
<accession>E5AS61</accession>
<evidence type="ECO:0000313" key="2">
    <source>
        <dbReference type="EMBL" id="CBW75444.1"/>
    </source>
</evidence>
<proteinExistence type="predicted"/>